<dbReference type="GO" id="GO:0006935">
    <property type="term" value="P:chemotaxis"/>
    <property type="evidence" value="ECO:0007669"/>
    <property type="project" value="UniProtKB-UniRule"/>
</dbReference>
<dbReference type="SUPFAM" id="SSF47757">
    <property type="entry name" value="Chemotaxis receptor methyltransferase CheR, N-terminal domain"/>
    <property type="match status" value="1"/>
</dbReference>
<dbReference type="Gene3D" id="3.40.50.150">
    <property type="entry name" value="Vaccinia Virus protein VP39"/>
    <property type="match status" value="1"/>
</dbReference>
<dbReference type="Pfam" id="PF01339">
    <property type="entry name" value="CheB_methylest"/>
    <property type="match status" value="1"/>
</dbReference>
<reference evidence="12 13" key="1">
    <citation type="submission" date="2008-05" db="EMBL/GenBank/DDBJ databases">
        <title>Complete sequence of Chlorobium limicola DSM 245.</title>
        <authorList>
            <consortium name="US DOE Joint Genome Institute"/>
            <person name="Lucas S."/>
            <person name="Copeland A."/>
            <person name="Lapidus A."/>
            <person name="Glavina del Rio T."/>
            <person name="Dalin E."/>
            <person name="Tice H."/>
            <person name="Bruce D."/>
            <person name="Goodwin L."/>
            <person name="Pitluck S."/>
            <person name="Schmutz J."/>
            <person name="Larimer F."/>
            <person name="Land M."/>
            <person name="Hauser L."/>
            <person name="Kyrpides N."/>
            <person name="Ovchinnikova G."/>
            <person name="Zhao F."/>
            <person name="Li T."/>
            <person name="Liu Z."/>
            <person name="Overmann J."/>
            <person name="Bryant D.A."/>
            <person name="Richardson P."/>
        </authorList>
    </citation>
    <scope>NUCLEOTIDE SEQUENCE [LARGE SCALE GENOMIC DNA]</scope>
    <source>
        <strain evidence="13">DSM 245 / NBRC 103803 / 6330</strain>
    </source>
</reference>
<keyword evidence="4 12" id="KW-0808">Transferase</keyword>
<dbReference type="Gene3D" id="1.20.5.340">
    <property type="match status" value="1"/>
</dbReference>
<organism evidence="12 13">
    <name type="scientific">Chlorobium limicola (strain DSM 245 / NBRC 103803 / 6330)</name>
    <dbReference type="NCBI Taxonomy" id="290315"/>
    <lineage>
        <taxon>Bacteria</taxon>
        <taxon>Pseudomonadati</taxon>
        <taxon>Chlorobiota</taxon>
        <taxon>Chlorobiia</taxon>
        <taxon>Chlorobiales</taxon>
        <taxon>Chlorobiaceae</taxon>
        <taxon>Chlorobium/Pelodictyon group</taxon>
        <taxon>Chlorobium</taxon>
    </lineage>
</organism>
<dbReference type="KEGG" id="cli:Clim_1600"/>
<dbReference type="InterPro" id="IPR000700">
    <property type="entry name" value="PAS-assoc_C"/>
</dbReference>
<dbReference type="RefSeq" id="WP_012466517.1">
    <property type="nucleotide sequence ID" value="NC_010803.1"/>
</dbReference>
<dbReference type="InterPro" id="IPR013767">
    <property type="entry name" value="PAS_fold"/>
</dbReference>
<keyword evidence="6 12" id="KW-0378">Hydrolase</keyword>
<dbReference type="InterPro" id="IPR000673">
    <property type="entry name" value="Sig_transdc_resp-reg_Me-estase"/>
</dbReference>
<evidence type="ECO:0000313" key="13">
    <source>
        <dbReference type="Proteomes" id="UP000008841"/>
    </source>
</evidence>
<dbReference type="InterPro" id="IPR050903">
    <property type="entry name" value="Bact_Chemotaxis_MeTrfase"/>
</dbReference>
<dbReference type="GO" id="GO:0005737">
    <property type="term" value="C:cytoplasm"/>
    <property type="evidence" value="ECO:0007669"/>
    <property type="project" value="InterPro"/>
</dbReference>
<dbReference type="HOGENOM" id="CLU_000892_0_1_10"/>
<dbReference type="InterPro" id="IPR036804">
    <property type="entry name" value="CheR_N_sf"/>
</dbReference>
<feature type="domain" description="PAS" evidence="8">
    <location>
        <begin position="868"/>
        <end position="935"/>
    </location>
</feature>
<evidence type="ECO:0000256" key="1">
    <source>
        <dbReference type="ARBA" id="ARBA00001541"/>
    </source>
</evidence>
<evidence type="ECO:0000313" key="12">
    <source>
        <dbReference type="EMBL" id="ACD90644.1"/>
    </source>
</evidence>
<evidence type="ECO:0000259" key="8">
    <source>
        <dbReference type="PROSITE" id="PS50112"/>
    </source>
</evidence>
<dbReference type="Pfam" id="PF03705">
    <property type="entry name" value="CheR_N"/>
    <property type="match status" value="1"/>
</dbReference>
<dbReference type="Gene3D" id="3.30.450.20">
    <property type="entry name" value="PAS domain"/>
    <property type="match status" value="2"/>
</dbReference>
<dbReference type="eggNOG" id="COG1352">
    <property type="taxonomic scope" value="Bacteria"/>
</dbReference>
<feature type="domain" description="PAC" evidence="9">
    <location>
        <begin position="817"/>
        <end position="867"/>
    </location>
</feature>
<sequence>MKNPSSGRRPKKESEQKNENIVSELSFPVIGIGASAGGLEAIELFLEHVPYPSGMAFVIVQHLDPTRKGMMVELLQRVTPMAVIQVTDRLEIEPDRVYVIPPNHDMTILHGVLYLLAMVKPRGLRLPIDFFFRSMADDLQRHSLGVILSGMGSDGTLGLRAIKEKGGGAFVQDPLSAKFDGMPRSAIDEGLADVVAPVEDLPAMIIDYLKNLTAIVRPTVAHDGRSLSALEKIVILLRTQTGHDFSYYKKNTVYRRIERRMGIHQIEKISDYVKYLQENPHEIELLFKELLIGVTSFFRDPPAWDALKTLAIPSILASRPSGGVLRAWVAGCSTGEEAYSLAIVFREVIAELKPAGNFKLQIFASDLDKDAIEKARSGIYPSTISDHVSSERIKRFFEKDDRGYRITREIRETIVFALHNVIMDPPFTKLDILVCRNLLIYMEQELQKKLLPLFHYSLNPGGTLFLGSAETVGSNAHLFDSIDSKFRLFRHHPQLVRPINVDFPASFAPSVPDYPELPERRSPSAISGINLQYLTEQLLLRHFTPPAVLTTDQGDIIYISGRTGKYLEPAAGKANLNVFAMARDGLRYELSLLFSRLLRQKGKIVKTGLIVGTNGGSQMIDLTVKLIEQPDSLKGMVLIVFSDVSKKITAVAEERSIEPGDAGEGRLGSLEDDLKQARDEIRSLREEMQNSEEELKSTNEEMRSANEELQSTNEELTTSKEEMQSLNEELQTVNQELQSKVSDLSQANNDMKNLLNSTDIATLFLDNDLNIRRFTNRTVSIIKLIATDIGRPITDIVTDMHYPDLADDAREVLNTLMFREKQVSAIDGRWFTVRIMPYRTQENRIDGLVITFNDISTAKKLEKNLRESEQSFLFLINTMPVGTMLQDSDGKIVMANPEAERITGIPLAEMQGKTVSELRWKLVREDGSIFPPEDHPAFLAIRSGQPVSPMVMGVVHAHDRKIRWVKVSASARSGERSEKPCQVYTTFFEIPEAGRFPDGI</sequence>
<name>B3EDL9_CHLL2</name>
<keyword evidence="6" id="KW-0145">Chemotaxis</keyword>
<proteinExistence type="predicted"/>
<dbReference type="InterPro" id="IPR000014">
    <property type="entry name" value="PAS"/>
</dbReference>
<gene>
    <name evidence="12" type="ordered locus">Clim_1600</name>
</gene>
<evidence type="ECO:0000259" key="11">
    <source>
        <dbReference type="PROSITE" id="PS50123"/>
    </source>
</evidence>
<dbReference type="InterPro" id="IPR035909">
    <property type="entry name" value="CheB_C"/>
</dbReference>
<dbReference type="AlphaFoldDB" id="B3EDL9"/>
<evidence type="ECO:0000259" key="9">
    <source>
        <dbReference type="PROSITE" id="PS50113"/>
    </source>
</evidence>
<evidence type="ECO:0000256" key="6">
    <source>
        <dbReference type="PROSITE-ProRule" id="PRU00050"/>
    </source>
</evidence>
<evidence type="ECO:0000256" key="4">
    <source>
        <dbReference type="ARBA" id="ARBA00022679"/>
    </source>
</evidence>
<dbReference type="NCBIfam" id="TIGR00229">
    <property type="entry name" value="sensory_box"/>
    <property type="match status" value="1"/>
</dbReference>
<dbReference type="PANTHER" id="PTHR24422:SF27">
    <property type="entry name" value="PROTEIN-GLUTAMATE O-METHYLTRANSFERASE"/>
    <property type="match status" value="1"/>
</dbReference>
<dbReference type="Pfam" id="PF13596">
    <property type="entry name" value="PAS_10"/>
    <property type="match status" value="1"/>
</dbReference>
<accession>B3EDL9</accession>
<comment type="catalytic activity">
    <reaction evidence="1">
        <text>L-glutamyl-[protein] + S-adenosyl-L-methionine = [protein]-L-glutamate 5-O-methyl ester + S-adenosyl-L-homocysteine</text>
        <dbReference type="Rhea" id="RHEA:24452"/>
        <dbReference type="Rhea" id="RHEA-COMP:10208"/>
        <dbReference type="Rhea" id="RHEA-COMP:10311"/>
        <dbReference type="ChEBI" id="CHEBI:29973"/>
        <dbReference type="ChEBI" id="CHEBI:57856"/>
        <dbReference type="ChEBI" id="CHEBI:59789"/>
        <dbReference type="ChEBI" id="CHEBI:82795"/>
        <dbReference type="EC" id="2.1.1.80"/>
    </reaction>
</comment>
<feature type="compositionally biased region" description="Basic and acidic residues" evidence="7">
    <location>
        <begin position="685"/>
        <end position="706"/>
    </location>
</feature>
<dbReference type="Gene3D" id="1.10.155.10">
    <property type="entry name" value="Chemotaxis receptor methyltransferase CheR, N-terminal domain"/>
    <property type="match status" value="1"/>
</dbReference>
<dbReference type="GO" id="GO:0000156">
    <property type="term" value="F:phosphorelay response regulator activity"/>
    <property type="evidence" value="ECO:0007669"/>
    <property type="project" value="InterPro"/>
</dbReference>
<dbReference type="PANTHER" id="PTHR24422">
    <property type="entry name" value="CHEMOTAXIS PROTEIN METHYLTRANSFERASE"/>
    <property type="match status" value="1"/>
</dbReference>
<evidence type="ECO:0000256" key="2">
    <source>
        <dbReference type="ARBA" id="ARBA00012534"/>
    </source>
</evidence>
<keyword evidence="5" id="KW-0949">S-adenosyl-L-methionine</keyword>
<dbReference type="EMBL" id="CP001097">
    <property type="protein sequence ID" value="ACD90644.1"/>
    <property type="molecule type" value="Genomic_DNA"/>
</dbReference>
<dbReference type="STRING" id="290315.Clim_1600"/>
<dbReference type="InterPro" id="IPR022641">
    <property type="entry name" value="CheR_N"/>
</dbReference>
<feature type="active site" evidence="6">
    <location>
        <position position="154"/>
    </location>
</feature>
<feature type="domain" description="CheR-type methyltransferase" evidence="11">
    <location>
        <begin position="230"/>
        <end position="492"/>
    </location>
</feature>
<dbReference type="GO" id="GO:0008983">
    <property type="term" value="F:protein-glutamate O-methyltransferase activity"/>
    <property type="evidence" value="ECO:0007669"/>
    <property type="project" value="UniProtKB-EC"/>
</dbReference>
<evidence type="ECO:0000256" key="7">
    <source>
        <dbReference type="SAM" id="MobiDB-lite"/>
    </source>
</evidence>
<dbReference type="InterPro" id="IPR035965">
    <property type="entry name" value="PAS-like_dom_sf"/>
</dbReference>
<dbReference type="GO" id="GO:0008984">
    <property type="term" value="F:protein-glutamate methylesterase activity"/>
    <property type="evidence" value="ECO:0007669"/>
    <property type="project" value="InterPro"/>
</dbReference>
<dbReference type="InterPro" id="IPR000780">
    <property type="entry name" value="CheR_MeTrfase"/>
</dbReference>
<dbReference type="Pfam" id="PF01739">
    <property type="entry name" value="CheR"/>
    <property type="match status" value="1"/>
</dbReference>
<dbReference type="SUPFAM" id="SSF57997">
    <property type="entry name" value="Tropomyosin"/>
    <property type="match status" value="1"/>
</dbReference>
<feature type="active site" evidence="6">
    <location>
        <position position="62"/>
    </location>
</feature>
<dbReference type="PRINTS" id="PR00996">
    <property type="entry name" value="CHERMTFRASE"/>
</dbReference>
<keyword evidence="3 12" id="KW-0489">Methyltransferase</keyword>
<dbReference type="GO" id="GO:0006355">
    <property type="term" value="P:regulation of DNA-templated transcription"/>
    <property type="evidence" value="ECO:0007669"/>
    <property type="project" value="InterPro"/>
</dbReference>
<evidence type="ECO:0000259" key="10">
    <source>
        <dbReference type="PROSITE" id="PS50122"/>
    </source>
</evidence>
<dbReference type="SMART" id="SM00091">
    <property type="entry name" value="PAS"/>
    <property type="match status" value="2"/>
</dbReference>
<dbReference type="InterPro" id="IPR029063">
    <property type="entry name" value="SAM-dependent_MTases_sf"/>
</dbReference>
<dbReference type="PROSITE" id="PS50122">
    <property type="entry name" value="CHEB"/>
    <property type="match status" value="1"/>
</dbReference>
<dbReference type="SMART" id="SM00138">
    <property type="entry name" value="MeTrc"/>
    <property type="match status" value="1"/>
</dbReference>
<dbReference type="PROSITE" id="PS50113">
    <property type="entry name" value="PAC"/>
    <property type="match status" value="1"/>
</dbReference>
<dbReference type="SUPFAM" id="SSF52738">
    <property type="entry name" value="Methylesterase CheB, C-terminal domain"/>
    <property type="match status" value="1"/>
</dbReference>
<evidence type="ECO:0000256" key="5">
    <source>
        <dbReference type="ARBA" id="ARBA00022691"/>
    </source>
</evidence>
<feature type="active site" evidence="6">
    <location>
        <position position="35"/>
    </location>
</feature>
<dbReference type="GO" id="GO:0032259">
    <property type="term" value="P:methylation"/>
    <property type="evidence" value="ECO:0007669"/>
    <property type="project" value="UniProtKB-KW"/>
</dbReference>
<feature type="domain" description="CheB-type methylesterase" evidence="10">
    <location>
        <begin position="29"/>
        <end position="212"/>
    </location>
</feature>
<dbReference type="SUPFAM" id="SSF55785">
    <property type="entry name" value="PYP-like sensor domain (PAS domain)"/>
    <property type="match status" value="2"/>
</dbReference>
<dbReference type="InterPro" id="IPR022642">
    <property type="entry name" value="CheR_C"/>
</dbReference>
<evidence type="ECO:0000256" key="3">
    <source>
        <dbReference type="ARBA" id="ARBA00022603"/>
    </source>
</evidence>
<dbReference type="SUPFAM" id="SSF53335">
    <property type="entry name" value="S-adenosyl-L-methionine-dependent methyltransferases"/>
    <property type="match status" value="1"/>
</dbReference>
<feature type="region of interest" description="Disordered" evidence="7">
    <location>
        <begin position="685"/>
        <end position="714"/>
    </location>
</feature>
<protein>
    <recommendedName>
        <fullName evidence="2">protein-glutamate O-methyltransferase</fullName>
        <ecNumber evidence="2">2.1.1.80</ecNumber>
    </recommendedName>
</protein>
<dbReference type="Pfam" id="PF00989">
    <property type="entry name" value="PAS"/>
    <property type="match status" value="1"/>
</dbReference>
<dbReference type="EC" id="2.1.1.80" evidence="2"/>
<dbReference type="PROSITE" id="PS50123">
    <property type="entry name" value="CHER"/>
    <property type="match status" value="1"/>
</dbReference>
<dbReference type="CDD" id="cd16434">
    <property type="entry name" value="CheB-CheR_fusion"/>
    <property type="match status" value="1"/>
</dbReference>
<dbReference type="PROSITE" id="PS50112">
    <property type="entry name" value="PAS"/>
    <property type="match status" value="1"/>
</dbReference>
<dbReference type="Proteomes" id="UP000008841">
    <property type="component" value="Chromosome"/>
</dbReference>
<dbReference type="eggNOG" id="COG2201">
    <property type="taxonomic scope" value="Bacteria"/>
</dbReference>
<dbReference type="CDD" id="cd00130">
    <property type="entry name" value="PAS"/>
    <property type="match status" value="1"/>
</dbReference>
<dbReference type="Gene3D" id="3.40.50.180">
    <property type="entry name" value="Methylesterase CheB, C-terminal domain"/>
    <property type="match status" value="1"/>
</dbReference>
<dbReference type="OrthoDB" id="9816309at2"/>